<organism evidence="3 4">
    <name type="scientific">Eucalyptus globulus</name>
    <name type="common">Tasmanian blue gum</name>
    <dbReference type="NCBI Taxonomy" id="34317"/>
    <lineage>
        <taxon>Eukaryota</taxon>
        <taxon>Viridiplantae</taxon>
        <taxon>Streptophyta</taxon>
        <taxon>Embryophyta</taxon>
        <taxon>Tracheophyta</taxon>
        <taxon>Spermatophyta</taxon>
        <taxon>Magnoliopsida</taxon>
        <taxon>eudicotyledons</taxon>
        <taxon>Gunneridae</taxon>
        <taxon>Pentapetalae</taxon>
        <taxon>rosids</taxon>
        <taxon>malvids</taxon>
        <taxon>Myrtales</taxon>
        <taxon>Myrtaceae</taxon>
        <taxon>Myrtoideae</taxon>
        <taxon>Eucalypteae</taxon>
        <taxon>Eucalyptus</taxon>
    </lineage>
</organism>
<dbReference type="Pfam" id="PF03398">
    <property type="entry name" value="Ist1"/>
    <property type="match status" value="1"/>
</dbReference>
<dbReference type="AlphaFoldDB" id="A0ABD3K8H2"/>
<keyword evidence="4" id="KW-1185">Reference proteome</keyword>
<dbReference type="Proteomes" id="UP001634007">
    <property type="component" value="Unassembled WGS sequence"/>
</dbReference>
<dbReference type="EMBL" id="JBJKBG010000006">
    <property type="protein sequence ID" value="KAL3735237.1"/>
    <property type="molecule type" value="Genomic_DNA"/>
</dbReference>
<proteinExistence type="inferred from homology"/>
<protein>
    <submittedName>
        <fullName evidence="3">Uncharacterized protein</fullName>
    </submittedName>
</protein>
<dbReference type="InterPro" id="IPR042277">
    <property type="entry name" value="IST1-like"/>
</dbReference>
<sequence>MYADVPSFNVLKIRDKKMGCPEELKEAVTSLIFAASRCGGLPVLQKICALFTAIVFLNNCRVNSKIAEELSTRRPSLESKLKLLREVAPTSEIPESFKEKAEAGEQQSRRAHNKPSIREYPEPEKVAQTDSKELEWDKKLLERMKEKKYKDAEASAQAA</sequence>
<feature type="compositionally biased region" description="Basic and acidic residues" evidence="2">
    <location>
        <begin position="116"/>
        <end position="132"/>
    </location>
</feature>
<reference evidence="3 4" key="1">
    <citation type="submission" date="2024-11" db="EMBL/GenBank/DDBJ databases">
        <title>Chromosome-level genome assembly of Eucalyptus globulus Labill. provides insights into its genome evolution.</title>
        <authorList>
            <person name="Li X."/>
        </authorList>
    </citation>
    <scope>NUCLEOTIDE SEQUENCE [LARGE SCALE GENOMIC DNA]</scope>
    <source>
        <strain evidence="3">CL2024</strain>
        <tissue evidence="3">Fresh tender leaves</tissue>
    </source>
</reference>
<gene>
    <name evidence="3" type="ORF">ACJRO7_024380</name>
</gene>
<accession>A0ABD3K8H2</accession>
<comment type="caution">
    <text evidence="3">The sequence shown here is derived from an EMBL/GenBank/DDBJ whole genome shotgun (WGS) entry which is preliminary data.</text>
</comment>
<evidence type="ECO:0000313" key="4">
    <source>
        <dbReference type="Proteomes" id="UP001634007"/>
    </source>
</evidence>
<name>A0ABD3K8H2_EUCGL</name>
<dbReference type="InterPro" id="IPR005061">
    <property type="entry name" value="Ist1"/>
</dbReference>
<comment type="similarity">
    <text evidence="1">Belongs to the IST1 family.</text>
</comment>
<evidence type="ECO:0000256" key="2">
    <source>
        <dbReference type="SAM" id="MobiDB-lite"/>
    </source>
</evidence>
<feature type="region of interest" description="Disordered" evidence="2">
    <location>
        <begin position="94"/>
        <end position="132"/>
    </location>
</feature>
<evidence type="ECO:0000256" key="1">
    <source>
        <dbReference type="ARBA" id="ARBA00005536"/>
    </source>
</evidence>
<dbReference type="PANTHER" id="PTHR12161">
    <property type="entry name" value="IST1 FAMILY MEMBER"/>
    <property type="match status" value="1"/>
</dbReference>
<dbReference type="Gene3D" id="1.20.1260.60">
    <property type="entry name" value="Vacuolar protein sorting-associated protein Ist1"/>
    <property type="match status" value="1"/>
</dbReference>
<evidence type="ECO:0000313" key="3">
    <source>
        <dbReference type="EMBL" id="KAL3735237.1"/>
    </source>
</evidence>
<dbReference type="PANTHER" id="PTHR12161:SF59">
    <property type="entry name" value="IST1-LIKE PROTEIN"/>
    <property type="match status" value="1"/>
</dbReference>